<keyword evidence="2" id="KW-1185">Reference proteome</keyword>
<dbReference type="Gene3D" id="1.25.40.10">
    <property type="entry name" value="Tetratricopeptide repeat domain"/>
    <property type="match status" value="1"/>
</dbReference>
<evidence type="ECO:0008006" key="3">
    <source>
        <dbReference type="Google" id="ProtNLM"/>
    </source>
</evidence>
<accession>A0A5C3NFS7</accession>
<reference evidence="1 2" key="1">
    <citation type="journal article" date="2019" name="Nat. Ecol. Evol.">
        <title>Megaphylogeny resolves global patterns of mushroom evolution.</title>
        <authorList>
            <person name="Varga T."/>
            <person name="Krizsan K."/>
            <person name="Foldi C."/>
            <person name="Dima B."/>
            <person name="Sanchez-Garcia M."/>
            <person name="Sanchez-Ramirez S."/>
            <person name="Szollosi G.J."/>
            <person name="Szarkandi J.G."/>
            <person name="Papp V."/>
            <person name="Albert L."/>
            <person name="Andreopoulos W."/>
            <person name="Angelini C."/>
            <person name="Antonin V."/>
            <person name="Barry K.W."/>
            <person name="Bougher N.L."/>
            <person name="Buchanan P."/>
            <person name="Buyck B."/>
            <person name="Bense V."/>
            <person name="Catcheside P."/>
            <person name="Chovatia M."/>
            <person name="Cooper J."/>
            <person name="Damon W."/>
            <person name="Desjardin D."/>
            <person name="Finy P."/>
            <person name="Geml J."/>
            <person name="Haridas S."/>
            <person name="Hughes K."/>
            <person name="Justo A."/>
            <person name="Karasinski D."/>
            <person name="Kautmanova I."/>
            <person name="Kiss B."/>
            <person name="Kocsube S."/>
            <person name="Kotiranta H."/>
            <person name="LaButti K.M."/>
            <person name="Lechner B.E."/>
            <person name="Liimatainen K."/>
            <person name="Lipzen A."/>
            <person name="Lukacs Z."/>
            <person name="Mihaltcheva S."/>
            <person name="Morgado L.N."/>
            <person name="Niskanen T."/>
            <person name="Noordeloos M.E."/>
            <person name="Ohm R.A."/>
            <person name="Ortiz-Santana B."/>
            <person name="Ovrebo C."/>
            <person name="Racz N."/>
            <person name="Riley R."/>
            <person name="Savchenko A."/>
            <person name="Shiryaev A."/>
            <person name="Soop K."/>
            <person name="Spirin V."/>
            <person name="Szebenyi C."/>
            <person name="Tomsovsky M."/>
            <person name="Tulloss R.E."/>
            <person name="Uehling J."/>
            <person name="Grigoriev I.V."/>
            <person name="Vagvolgyi C."/>
            <person name="Papp T."/>
            <person name="Martin F.M."/>
            <person name="Miettinen O."/>
            <person name="Hibbett D.S."/>
            <person name="Nagy L.G."/>
        </authorList>
    </citation>
    <scope>NUCLEOTIDE SEQUENCE [LARGE SCALE GENOMIC DNA]</scope>
    <source>
        <strain evidence="1 2">OMC1185</strain>
    </source>
</reference>
<organism evidence="1 2">
    <name type="scientific">Heliocybe sulcata</name>
    <dbReference type="NCBI Taxonomy" id="5364"/>
    <lineage>
        <taxon>Eukaryota</taxon>
        <taxon>Fungi</taxon>
        <taxon>Dikarya</taxon>
        <taxon>Basidiomycota</taxon>
        <taxon>Agaricomycotina</taxon>
        <taxon>Agaricomycetes</taxon>
        <taxon>Gloeophyllales</taxon>
        <taxon>Gloeophyllaceae</taxon>
        <taxon>Heliocybe</taxon>
    </lineage>
</organism>
<dbReference type="AlphaFoldDB" id="A0A5C3NFS7"/>
<protein>
    <recommendedName>
        <fullName evidence="3">TPR-like protein</fullName>
    </recommendedName>
</protein>
<gene>
    <name evidence="1" type="ORF">OE88DRAFT_973238</name>
</gene>
<dbReference type="OrthoDB" id="2524554at2759"/>
<dbReference type="Proteomes" id="UP000305948">
    <property type="component" value="Unassembled WGS sequence"/>
</dbReference>
<sequence>MLSATRCRLPVHRLVAPRAKRRVSVRRYKSSEAENRQVPATYDKELADDHTHAPLYHNYFGDARIALEDIRRFIKFSVIGFTAVGLITATAYEGSHQDGGEQWRWSGGDNGGTDSSLGWEGTHAVRNAWMSLNWGIGSVESVVNSIAFSVQDDGVSMVKTPLDVAQEFLSDALAIAKARRDRLHPETLSTLLARHANILERMGTRAALFECRSDYEQVWDALGGRGVEAARVALKLGDLNKRLGDSEDALAWWSRAIHLAAATPSLEPVPTVPSSLPSSPLAQRTLAQTLVSLSAFYATTDQLKPASTLESAALTLLTPVLAARVPATAHPAQTLHTLFLRHRAALLAFHRAEVSFALRTADNQWCISQLESAARASEGVVLALTGAPSVHPDAPESNIPHPPVAEGERSLLKTWADSQSMQRPAINLLRDARRSATEAWNLVGVLYEGTGKKKGDAERALECYERALGWAGVKADRAGNVAEPGEGTLEEEWRRLWGNYVRAREVVMKSREQSGCISIRL</sequence>
<dbReference type="STRING" id="5364.A0A5C3NFS7"/>
<name>A0A5C3NFS7_9AGAM</name>
<dbReference type="EMBL" id="ML213505">
    <property type="protein sequence ID" value="TFK54888.1"/>
    <property type="molecule type" value="Genomic_DNA"/>
</dbReference>
<evidence type="ECO:0000313" key="1">
    <source>
        <dbReference type="EMBL" id="TFK54888.1"/>
    </source>
</evidence>
<proteinExistence type="predicted"/>
<dbReference type="InterPro" id="IPR011990">
    <property type="entry name" value="TPR-like_helical_dom_sf"/>
</dbReference>
<evidence type="ECO:0000313" key="2">
    <source>
        <dbReference type="Proteomes" id="UP000305948"/>
    </source>
</evidence>